<proteinExistence type="predicted"/>
<organism evidence="1 2">
    <name type="scientific">Gossypium australe</name>
    <dbReference type="NCBI Taxonomy" id="47621"/>
    <lineage>
        <taxon>Eukaryota</taxon>
        <taxon>Viridiplantae</taxon>
        <taxon>Streptophyta</taxon>
        <taxon>Embryophyta</taxon>
        <taxon>Tracheophyta</taxon>
        <taxon>Spermatophyta</taxon>
        <taxon>Magnoliopsida</taxon>
        <taxon>eudicotyledons</taxon>
        <taxon>Gunneridae</taxon>
        <taxon>Pentapetalae</taxon>
        <taxon>rosids</taxon>
        <taxon>malvids</taxon>
        <taxon>Malvales</taxon>
        <taxon>Malvaceae</taxon>
        <taxon>Malvoideae</taxon>
        <taxon>Gossypium</taxon>
    </lineage>
</organism>
<accession>A0A5B6VWR3</accession>
<sequence>MMNKWFTQYVRTNLAVQQPPPPSIPQPIPVVPQVIDPIRVNKLPVDKIRKHGAEEFRATVDDDPKRAEFWLENTIKVFDELSCTPKKCIKCVVSLLRDTAYQ</sequence>
<comment type="caution">
    <text evidence="1">The sequence shown here is derived from an EMBL/GenBank/DDBJ whole genome shotgun (WGS) entry which is preliminary data.</text>
</comment>
<dbReference type="Proteomes" id="UP000325315">
    <property type="component" value="Unassembled WGS sequence"/>
</dbReference>
<reference evidence="2" key="1">
    <citation type="journal article" date="2019" name="Plant Biotechnol. J.">
        <title>Genome sequencing of the Australian wild diploid species Gossypium australe highlights disease resistance and delayed gland morphogenesis.</title>
        <authorList>
            <person name="Cai Y."/>
            <person name="Cai X."/>
            <person name="Wang Q."/>
            <person name="Wang P."/>
            <person name="Zhang Y."/>
            <person name="Cai C."/>
            <person name="Xu Y."/>
            <person name="Wang K."/>
            <person name="Zhou Z."/>
            <person name="Wang C."/>
            <person name="Geng S."/>
            <person name="Li B."/>
            <person name="Dong Q."/>
            <person name="Hou Y."/>
            <person name="Wang H."/>
            <person name="Ai P."/>
            <person name="Liu Z."/>
            <person name="Yi F."/>
            <person name="Sun M."/>
            <person name="An G."/>
            <person name="Cheng J."/>
            <person name="Zhang Y."/>
            <person name="Shi Q."/>
            <person name="Xie Y."/>
            <person name="Shi X."/>
            <person name="Chang Y."/>
            <person name="Huang F."/>
            <person name="Chen Y."/>
            <person name="Hong S."/>
            <person name="Mi L."/>
            <person name="Sun Q."/>
            <person name="Zhang L."/>
            <person name="Zhou B."/>
            <person name="Peng R."/>
            <person name="Zhang X."/>
            <person name="Liu F."/>
        </authorList>
    </citation>
    <scope>NUCLEOTIDE SEQUENCE [LARGE SCALE GENOMIC DNA]</scope>
    <source>
        <strain evidence="2">cv. PA1801</strain>
    </source>
</reference>
<evidence type="ECO:0000313" key="2">
    <source>
        <dbReference type="Proteomes" id="UP000325315"/>
    </source>
</evidence>
<dbReference type="AlphaFoldDB" id="A0A5B6VWR3"/>
<evidence type="ECO:0000313" key="1">
    <source>
        <dbReference type="EMBL" id="KAA3473811.1"/>
    </source>
</evidence>
<dbReference type="EMBL" id="SMMG02000005">
    <property type="protein sequence ID" value="KAA3473811.1"/>
    <property type="molecule type" value="Genomic_DNA"/>
</dbReference>
<name>A0A5B6VWR3_9ROSI</name>
<keyword evidence="2" id="KW-1185">Reference proteome</keyword>
<dbReference type="OrthoDB" id="2272416at2759"/>
<gene>
    <name evidence="1" type="ORF">EPI10_024162</name>
</gene>
<protein>
    <submittedName>
        <fullName evidence="1">Protein MCM10</fullName>
    </submittedName>
</protein>